<reference evidence="2" key="1">
    <citation type="journal article" date="2019" name="Int. J. Syst. Evol. Microbiol.">
        <title>The Global Catalogue of Microorganisms (GCM) 10K type strain sequencing project: providing services to taxonomists for standard genome sequencing and annotation.</title>
        <authorList>
            <consortium name="The Broad Institute Genomics Platform"/>
            <consortium name="The Broad Institute Genome Sequencing Center for Infectious Disease"/>
            <person name="Wu L."/>
            <person name="Ma J."/>
        </authorList>
    </citation>
    <scope>NUCLEOTIDE SEQUENCE [LARGE SCALE GENOMIC DNA]</scope>
    <source>
        <strain evidence="2">CGMCC 1.13574</strain>
    </source>
</reference>
<gene>
    <name evidence="1" type="ORF">ACFSOY_09160</name>
</gene>
<accession>A0ABW4ZWX3</accession>
<dbReference type="Proteomes" id="UP001597343">
    <property type="component" value="Unassembled WGS sequence"/>
</dbReference>
<protein>
    <submittedName>
        <fullName evidence="1">Uncharacterized protein</fullName>
    </submittedName>
</protein>
<dbReference type="EMBL" id="JBHUIO010000005">
    <property type="protein sequence ID" value="MFD2170164.1"/>
    <property type="molecule type" value="Genomic_DNA"/>
</dbReference>
<organism evidence="1 2">
    <name type="scientific">Tumebacillus lipolyticus</name>
    <dbReference type="NCBI Taxonomy" id="1280370"/>
    <lineage>
        <taxon>Bacteria</taxon>
        <taxon>Bacillati</taxon>
        <taxon>Bacillota</taxon>
        <taxon>Bacilli</taxon>
        <taxon>Bacillales</taxon>
        <taxon>Alicyclobacillaceae</taxon>
        <taxon>Tumebacillus</taxon>
    </lineage>
</organism>
<name>A0ABW4ZWX3_9BACL</name>
<dbReference type="RefSeq" id="WP_386045876.1">
    <property type="nucleotide sequence ID" value="NZ_JBHUIO010000005.1"/>
</dbReference>
<evidence type="ECO:0000313" key="1">
    <source>
        <dbReference type="EMBL" id="MFD2170164.1"/>
    </source>
</evidence>
<proteinExistence type="predicted"/>
<keyword evidence="2" id="KW-1185">Reference proteome</keyword>
<evidence type="ECO:0000313" key="2">
    <source>
        <dbReference type="Proteomes" id="UP001597343"/>
    </source>
</evidence>
<comment type="caution">
    <text evidence="1">The sequence shown here is derived from an EMBL/GenBank/DDBJ whole genome shotgun (WGS) entry which is preliminary data.</text>
</comment>
<sequence length="125" mass="14695">MGHPFETGEFTFDDLETVYQPPDFPIKKGTNVQIIVKTLGSVEEYDQKRVSTDTILKIWSYMANERRVKPFKFVNYECFGNGFQAIIQFVRKSKEVDELKLLCKDILDVYNINGIQVLYWRNQKS</sequence>